<name>A0A6A5K540_9PLEO</name>
<evidence type="ECO:0000256" key="1">
    <source>
        <dbReference type="SAM" id="Phobius"/>
    </source>
</evidence>
<keyword evidence="1" id="KW-0472">Membrane</keyword>
<accession>A0A6A5K540</accession>
<keyword evidence="1" id="KW-1133">Transmembrane helix</keyword>
<evidence type="ECO:0000313" key="3">
    <source>
        <dbReference type="Proteomes" id="UP000800040"/>
    </source>
</evidence>
<reference evidence="2" key="1">
    <citation type="submission" date="2020-01" db="EMBL/GenBank/DDBJ databases">
        <authorList>
            <consortium name="DOE Joint Genome Institute"/>
            <person name="Haridas S."/>
            <person name="Albert R."/>
            <person name="Binder M."/>
            <person name="Bloem J."/>
            <person name="Labutti K."/>
            <person name="Salamov A."/>
            <person name="Andreopoulos B."/>
            <person name="Baker S.E."/>
            <person name="Barry K."/>
            <person name="Bills G."/>
            <person name="Bluhm B.H."/>
            <person name="Cannon C."/>
            <person name="Castanera R."/>
            <person name="Culley D.E."/>
            <person name="Daum C."/>
            <person name="Ezra D."/>
            <person name="Gonzalez J.B."/>
            <person name="Henrissat B."/>
            <person name="Kuo A."/>
            <person name="Liang C."/>
            <person name="Lipzen A."/>
            <person name="Lutzoni F."/>
            <person name="Magnuson J."/>
            <person name="Mondo S."/>
            <person name="Nolan M."/>
            <person name="Ohm R."/>
            <person name="Pangilinan J."/>
            <person name="Park H.-J."/>
            <person name="Ramirez L."/>
            <person name="Alfaro M."/>
            <person name="Sun H."/>
            <person name="Tritt A."/>
            <person name="Yoshinaga Y."/>
            <person name="Zwiers L.-H."/>
            <person name="Turgeon B.G."/>
            <person name="Goodwin S.B."/>
            <person name="Spatafora J.W."/>
            <person name="Crous P.W."/>
            <person name="Grigoriev I.V."/>
        </authorList>
    </citation>
    <scope>NUCLEOTIDE SEQUENCE</scope>
    <source>
        <strain evidence="2">P77</strain>
    </source>
</reference>
<keyword evidence="1" id="KW-0812">Transmembrane</keyword>
<keyword evidence="3" id="KW-1185">Reference proteome</keyword>
<organism evidence="2 3">
    <name type="scientific">Decorospora gaudefroyi</name>
    <dbReference type="NCBI Taxonomy" id="184978"/>
    <lineage>
        <taxon>Eukaryota</taxon>
        <taxon>Fungi</taxon>
        <taxon>Dikarya</taxon>
        <taxon>Ascomycota</taxon>
        <taxon>Pezizomycotina</taxon>
        <taxon>Dothideomycetes</taxon>
        <taxon>Pleosporomycetidae</taxon>
        <taxon>Pleosporales</taxon>
        <taxon>Pleosporineae</taxon>
        <taxon>Pleosporaceae</taxon>
        <taxon>Decorospora</taxon>
    </lineage>
</organism>
<proteinExistence type="predicted"/>
<evidence type="ECO:0000313" key="2">
    <source>
        <dbReference type="EMBL" id="KAF1831196.1"/>
    </source>
</evidence>
<dbReference type="AlphaFoldDB" id="A0A6A5K540"/>
<feature type="transmembrane region" description="Helical" evidence="1">
    <location>
        <begin position="35"/>
        <end position="55"/>
    </location>
</feature>
<gene>
    <name evidence="2" type="ORF">BDW02DRAFT_62474</name>
</gene>
<dbReference type="EMBL" id="ML975370">
    <property type="protein sequence ID" value="KAF1831196.1"/>
    <property type="molecule type" value="Genomic_DNA"/>
</dbReference>
<sequence>MGVVRGSVRSVLAPNSPDVRNLVLTLHIRFPASPALIFFLRVCAGLVSLLIFFWAG</sequence>
<protein>
    <submittedName>
        <fullName evidence="2">Uncharacterized protein</fullName>
    </submittedName>
</protein>
<dbReference type="Proteomes" id="UP000800040">
    <property type="component" value="Unassembled WGS sequence"/>
</dbReference>